<accession>D1NS70</accession>
<feature type="compositionally biased region" description="Polar residues" evidence="8">
    <location>
        <begin position="1"/>
        <end position="16"/>
    </location>
</feature>
<feature type="binding site" evidence="7">
    <location>
        <position position="385"/>
    </location>
    <ligand>
        <name>3-phosphoshikimate</name>
        <dbReference type="ChEBI" id="CHEBI:145989"/>
    </ligand>
</feature>
<dbReference type="InterPro" id="IPR001986">
    <property type="entry name" value="Enolpyruvate_Tfrase_dom"/>
</dbReference>
<feature type="binding site" evidence="7">
    <location>
        <position position="115"/>
    </location>
    <ligand>
        <name>phosphoenolpyruvate</name>
        <dbReference type="ChEBI" id="CHEBI:58702"/>
    </ligand>
</feature>
<evidence type="ECO:0000256" key="1">
    <source>
        <dbReference type="ARBA" id="ARBA00004811"/>
    </source>
</evidence>
<dbReference type="GO" id="GO:0008652">
    <property type="term" value="P:amino acid biosynthetic process"/>
    <property type="evidence" value="ECO:0007669"/>
    <property type="project" value="UniProtKB-KW"/>
</dbReference>
<feature type="binding site" evidence="7">
    <location>
        <position position="143"/>
    </location>
    <ligand>
        <name>phosphoenolpyruvate</name>
        <dbReference type="ChEBI" id="CHEBI:58702"/>
    </ligand>
</feature>
<dbReference type="EMBL" id="ABXB03000001">
    <property type="protein sequence ID" value="EFA23522.1"/>
    <property type="molecule type" value="Genomic_DNA"/>
</dbReference>
<comment type="catalytic activity">
    <reaction evidence="6">
        <text>3-phosphoshikimate + phosphoenolpyruvate = 5-O-(1-carboxyvinyl)-3-phosphoshikimate + phosphate</text>
        <dbReference type="Rhea" id="RHEA:21256"/>
        <dbReference type="ChEBI" id="CHEBI:43474"/>
        <dbReference type="ChEBI" id="CHEBI:57701"/>
        <dbReference type="ChEBI" id="CHEBI:58702"/>
        <dbReference type="ChEBI" id="CHEBI:145989"/>
        <dbReference type="EC" id="2.5.1.19"/>
    </reaction>
    <physiologicalReaction direction="left-to-right" evidence="6">
        <dbReference type="Rhea" id="RHEA:21257"/>
    </physiologicalReaction>
</comment>
<keyword evidence="5 7" id="KW-0057">Aromatic amino acid biosynthesis</keyword>
<dbReference type="InterPro" id="IPR013792">
    <property type="entry name" value="RNA3'P_cycl/enolpyr_Trfase_a/b"/>
</dbReference>
<comment type="function">
    <text evidence="7">Catalyzes the transfer of the enolpyruvyl moiety of phosphoenolpyruvate (PEP) to the 5-hydroxyl of shikimate-3-phosphate (S3P) to produce enolpyruvyl shikimate-3-phosphate and inorganic phosphate.</text>
</comment>
<feature type="binding site" evidence="7">
    <location>
        <position position="458"/>
    </location>
    <ligand>
        <name>phosphoenolpyruvate</name>
        <dbReference type="ChEBI" id="CHEBI:58702"/>
    </ligand>
</feature>
<feature type="binding site" evidence="7">
    <location>
        <position position="46"/>
    </location>
    <ligand>
        <name>3-phosphoshikimate</name>
        <dbReference type="ChEBI" id="CHEBI:145989"/>
    </ligand>
</feature>
<dbReference type="NCBIfam" id="TIGR01356">
    <property type="entry name" value="aroA"/>
    <property type="match status" value="1"/>
</dbReference>
<keyword evidence="7" id="KW-0963">Cytoplasm</keyword>
<dbReference type="UniPathway" id="UPA00053">
    <property type="reaction ID" value="UER00089"/>
</dbReference>
<protein>
    <recommendedName>
        <fullName evidence="7">3-phosphoshikimate 1-carboxyvinyltransferase</fullName>
        <ecNumber evidence="7">2.5.1.19</ecNumber>
    </recommendedName>
    <alternativeName>
        <fullName evidence="7">5-enolpyruvylshikimate-3-phosphate synthase</fullName>
        <shortName evidence="7">EPSP synthase</shortName>
        <shortName evidence="7">EPSPS</shortName>
    </alternativeName>
</protein>
<dbReference type="GO" id="GO:0005737">
    <property type="term" value="C:cytoplasm"/>
    <property type="evidence" value="ECO:0007669"/>
    <property type="project" value="UniProtKB-SubCell"/>
</dbReference>
<dbReference type="EC" id="2.5.1.19" evidence="7"/>
<keyword evidence="4 7" id="KW-0808">Transferase</keyword>
<feature type="binding site" evidence="7">
    <location>
        <position position="433"/>
    </location>
    <ligand>
        <name>phosphoenolpyruvate</name>
        <dbReference type="ChEBI" id="CHEBI:58702"/>
    </ligand>
</feature>
<dbReference type="STRING" id="561180.BIFGAL_02626"/>
<feature type="binding site" evidence="7">
    <location>
        <position position="41"/>
    </location>
    <ligand>
        <name>3-phosphoshikimate</name>
        <dbReference type="ChEBI" id="CHEBI:145989"/>
    </ligand>
</feature>
<feature type="binding site" evidence="7">
    <location>
        <position position="389"/>
    </location>
    <ligand>
        <name>phosphoenolpyruvate</name>
        <dbReference type="ChEBI" id="CHEBI:58702"/>
    </ligand>
</feature>
<dbReference type="Pfam" id="PF00275">
    <property type="entry name" value="EPSP_synthase"/>
    <property type="match status" value="1"/>
</dbReference>
<evidence type="ECO:0000256" key="2">
    <source>
        <dbReference type="ARBA" id="ARBA00009948"/>
    </source>
</evidence>
<dbReference type="GO" id="GO:0009423">
    <property type="term" value="P:chorismate biosynthetic process"/>
    <property type="evidence" value="ECO:0007669"/>
    <property type="project" value="UniProtKB-UniRule"/>
</dbReference>
<feature type="domain" description="Enolpyruvate transferase" evidence="9">
    <location>
        <begin position="29"/>
        <end position="464"/>
    </location>
</feature>
<dbReference type="eggNOG" id="COG0128">
    <property type="taxonomic scope" value="Bacteria"/>
</dbReference>
<feature type="binding site" evidence="7">
    <location>
        <position position="195"/>
    </location>
    <ligand>
        <name>3-phosphoshikimate</name>
        <dbReference type="ChEBI" id="CHEBI:145989"/>
    </ligand>
</feature>
<evidence type="ECO:0000313" key="10">
    <source>
        <dbReference type="EMBL" id="EFA23522.1"/>
    </source>
</evidence>
<comment type="similarity">
    <text evidence="2 7">Belongs to the EPSP synthase family.</text>
</comment>
<dbReference type="CDD" id="cd01556">
    <property type="entry name" value="EPSP_synthase"/>
    <property type="match status" value="1"/>
</dbReference>
<comment type="caution">
    <text evidence="7">Lacks conserved residue(s) required for the propagation of feature annotation.</text>
</comment>
<dbReference type="Gene3D" id="3.65.10.10">
    <property type="entry name" value="Enolpyruvate transferase domain"/>
    <property type="match status" value="2"/>
</dbReference>
<dbReference type="SUPFAM" id="SSF55205">
    <property type="entry name" value="EPT/RTPC-like"/>
    <property type="match status" value="1"/>
</dbReference>
<dbReference type="InterPro" id="IPR006264">
    <property type="entry name" value="EPSP_synthase"/>
</dbReference>
<feature type="binding site" evidence="7">
    <location>
        <position position="224"/>
    </location>
    <ligand>
        <name>3-phosphoshikimate</name>
        <dbReference type="ChEBI" id="CHEBI:145989"/>
    </ligand>
</feature>
<dbReference type="Proteomes" id="UP000003656">
    <property type="component" value="Unassembled WGS sequence"/>
</dbReference>
<feature type="active site" description="Proton acceptor" evidence="7">
    <location>
        <position position="358"/>
    </location>
</feature>
<feature type="binding site" evidence="7">
    <location>
        <position position="358"/>
    </location>
    <ligand>
        <name>3-phosphoshikimate</name>
        <dbReference type="ChEBI" id="CHEBI:145989"/>
    </ligand>
</feature>
<evidence type="ECO:0000256" key="3">
    <source>
        <dbReference type="ARBA" id="ARBA00022605"/>
    </source>
</evidence>
<dbReference type="PANTHER" id="PTHR21090:SF5">
    <property type="entry name" value="PENTAFUNCTIONAL AROM POLYPEPTIDE"/>
    <property type="match status" value="1"/>
</dbReference>
<evidence type="ECO:0000256" key="5">
    <source>
        <dbReference type="ARBA" id="ARBA00023141"/>
    </source>
</evidence>
<feature type="binding site" evidence="7">
    <location>
        <position position="42"/>
    </location>
    <ligand>
        <name>3-phosphoshikimate</name>
        <dbReference type="ChEBI" id="CHEBI:145989"/>
    </ligand>
</feature>
<evidence type="ECO:0000256" key="4">
    <source>
        <dbReference type="ARBA" id="ARBA00022679"/>
    </source>
</evidence>
<reference evidence="10 11" key="1">
    <citation type="submission" date="2009-11" db="EMBL/GenBank/DDBJ databases">
        <authorList>
            <person name="Weinstock G."/>
            <person name="Sodergren E."/>
            <person name="Clifton S."/>
            <person name="Fulton L."/>
            <person name="Fulton B."/>
            <person name="Courtney L."/>
            <person name="Fronick C."/>
            <person name="Harrison M."/>
            <person name="Strong C."/>
            <person name="Farmer C."/>
            <person name="Delahaunty K."/>
            <person name="Markovic C."/>
            <person name="Hall O."/>
            <person name="Minx P."/>
            <person name="Tomlinson C."/>
            <person name="Mitreva M."/>
            <person name="Nelson J."/>
            <person name="Hou S."/>
            <person name="Wollam A."/>
            <person name="Pepin K.H."/>
            <person name="Johnson M."/>
            <person name="Bhonagiri V."/>
            <person name="Nash W.E."/>
            <person name="Warren W."/>
            <person name="Chinwalla A."/>
            <person name="Mardis E.R."/>
            <person name="Wilson R.K."/>
        </authorList>
    </citation>
    <scope>NUCLEOTIDE SEQUENCE [LARGE SCALE GENOMIC DNA]</scope>
    <source>
        <strain evidence="10 11">DSM 20093</strain>
    </source>
</reference>
<comment type="subcellular location">
    <subcellularLocation>
        <location evidence="7">Cytoplasm</location>
    </subcellularLocation>
</comment>
<dbReference type="InterPro" id="IPR023193">
    <property type="entry name" value="EPSP_synthase_CS"/>
</dbReference>
<evidence type="ECO:0000256" key="8">
    <source>
        <dbReference type="SAM" id="MobiDB-lite"/>
    </source>
</evidence>
<dbReference type="HAMAP" id="MF_00210">
    <property type="entry name" value="EPSP_synth"/>
    <property type="match status" value="1"/>
</dbReference>
<proteinExistence type="inferred from homology"/>
<evidence type="ECO:0000256" key="6">
    <source>
        <dbReference type="ARBA" id="ARBA00044633"/>
    </source>
</evidence>
<feature type="binding site" evidence="7">
    <location>
        <position position="196"/>
    </location>
    <ligand>
        <name>3-phosphoshikimate</name>
        <dbReference type="ChEBI" id="CHEBI:145989"/>
    </ligand>
</feature>
<evidence type="ECO:0000256" key="7">
    <source>
        <dbReference type="HAMAP-Rule" id="MF_00210"/>
    </source>
</evidence>
<dbReference type="PROSITE" id="PS00885">
    <property type="entry name" value="EPSP_SYNTHASE_2"/>
    <property type="match status" value="1"/>
</dbReference>
<dbReference type="PANTHER" id="PTHR21090">
    <property type="entry name" value="AROM/DEHYDROQUINATE SYNTHASE"/>
    <property type="match status" value="1"/>
</dbReference>
<dbReference type="GO" id="GO:0003866">
    <property type="term" value="F:3-phosphoshikimate 1-carboxyvinyltransferase activity"/>
    <property type="evidence" value="ECO:0007669"/>
    <property type="project" value="UniProtKB-UniRule"/>
</dbReference>
<feature type="binding site" evidence="7">
    <location>
        <position position="197"/>
    </location>
    <ligand>
        <name>phosphoenolpyruvate</name>
        <dbReference type="ChEBI" id="CHEBI:58702"/>
    </ligand>
</feature>
<dbReference type="GO" id="GO:0009073">
    <property type="term" value="P:aromatic amino acid family biosynthetic process"/>
    <property type="evidence" value="ECO:0007669"/>
    <property type="project" value="UniProtKB-KW"/>
</dbReference>
<sequence>MTLLNQPSVGAGSQDSHIPDPWPAPLAKEPLEAEVTIPGSKSLSNRYLILAALGTSPVSLVGMLRSRDTRLMLDALRALGVSCIEDPFEGTTVQVNPPVDGRFHGVVDVFCGLAGTVMRFVPGLALFADGPVRFDGDAQAYARPMEPLLDGLVQLGAQVSFDGQPGRLPFTVTPPAELAGSDGARPVVSIDASSSSQFVSGLLLIGSKLPSGLELRHVGESLPSMPHIRMTMEDIRQAGGSVSMPEPGVWVVEPHALAMPLEVVVEPDLSNAAPFLGAALIAGGSVSVPNWPAHTTQPGGLLPFMLANMGATVTLDDRPFNSTEDMALFPNGYSGLLTVSAGERLLGLGSFDMSAAGEIAPSIAALATLASSDMALHGIGHLRGHETDRLAALVTEIRRVGGIAEELEDGIAIHAVPASALHGAVMDTYADHRMATFAAMLGLRIPGIQVKDVLTTRKTIPDFVGLWTRMLEQVQR</sequence>
<keyword evidence="3 7" id="KW-0028">Amino-acid biosynthesis</keyword>
<feature type="binding site" evidence="7">
    <location>
        <position position="197"/>
    </location>
    <ligand>
        <name>3-phosphoshikimate</name>
        <dbReference type="ChEBI" id="CHEBI:145989"/>
    </ligand>
</feature>
<gene>
    <name evidence="7 10" type="primary">aroA</name>
    <name evidence="10" type="ORF">BIFGAL_02626</name>
</gene>
<feature type="binding site" evidence="7">
    <location>
        <position position="41"/>
    </location>
    <ligand>
        <name>phosphoenolpyruvate</name>
        <dbReference type="ChEBI" id="CHEBI:58702"/>
    </ligand>
</feature>
<evidence type="ECO:0000259" key="9">
    <source>
        <dbReference type="Pfam" id="PF00275"/>
    </source>
</evidence>
<comment type="subunit">
    <text evidence="7">Monomer.</text>
</comment>
<dbReference type="RefSeq" id="WP_006294007.1">
    <property type="nucleotide sequence ID" value="NZ_ABXB03000001.1"/>
</dbReference>
<name>D1NS70_9BIFI</name>
<feature type="region of interest" description="Disordered" evidence="8">
    <location>
        <begin position="1"/>
        <end position="25"/>
    </location>
</feature>
<organism evidence="10 11">
    <name type="scientific">Bifidobacterium gallicum DSM 20093 = LMG 11596</name>
    <dbReference type="NCBI Taxonomy" id="561180"/>
    <lineage>
        <taxon>Bacteria</taxon>
        <taxon>Bacillati</taxon>
        <taxon>Actinomycetota</taxon>
        <taxon>Actinomycetes</taxon>
        <taxon>Bifidobacteriales</taxon>
        <taxon>Bifidobacteriaceae</taxon>
        <taxon>Bifidobacterium</taxon>
    </lineage>
</organism>
<comment type="caution">
    <text evidence="10">The sequence shown here is derived from an EMBL/GenBank/DDBJ whole genome shotgun (WGS) entry which is preliminary data.</text>
</comment>
<dbReference type="AlphaFoldDB" id="D1NS70"/>
<dbReference type="InterPro" id="IPR036968">
    <property type="entry name" value="Enolpyruvate_Tfrase_sf"/>
</dbReference>
<evidence type="ECO:0000313" key="11">
    <source>
        <dbReference type="Proteomes" id="UP000003656"/>
    </source>
</evidence>
<comment type="pathway">
    <text evidence="1 7">Metabolic intermediate biosynthesis; chorismate biosynthesis; chorismate from D-erythrose 4-phosphate and phosphoenolpyruvate: step 6/7.</text>
</comment>
<dbReference type="PIRSF" id="PIRSF000505">
    <property type="entry name" value="EPSPS"/>
    <property type="match status" value="1"/>
</dbReference>